<dbReference type="PANTHER" id="PTHR40072">
    <property type="entry name" value="MOLYBDOPTERIN-GUANINE DINUCLEOTIDE BIOSYNTHESIS ADAPTER PROTEIN-RELATED"/>
    <property type="match status" value="1"/>
</dbReference>
<dbReference type="Gene3D" id="3.40.50.300">
    <property type="entry name" value="P-loop containing nucleotide triphosphate hydrolases"/>
    <property type="match status" value="1"/>
</dbReference>
<sequence>MYLGITAPVVQVVGYQNSGKTTLIEHLLQNASDHGLKIGTIKHHGHGGKLLLSDESKDTGKHRRAGAVATSIEGEGIYQLTMNSTSFSLEKMIEIYSYLEIDSIIVEGFKNKGYPKVVLIRNKKDIELLEKCSNVKAVISWLSDNCNYSDSTGISYFHISQRRQYIPWIINKLMRGVL</sequence>
<dbReference type="InterPro" id="IPR004435">
    <property type="entry name" value="MobB_dom"/>
</dbReference>
<dbReference type="AlphaFoldDB" id="A0A366XVD0"/>
<dbReference type="EMBL" id="QOCW01000010">
    <property type="protein sequence ID" value="RBW69528.1"/>
    <property type="molecule type" value="Genomic_DNA"/>
</dbReference>
<dbReference type="Pfam" id="PF03205">
    <property type="entry name" value="MobB"/>
    <property type="match status" value="1"/>
</dbReference>
<dbReference type="CDD" id="cd03116">
    <property type="entry name" value="MobB"/>
    <property type="match status" value="1"/>
</dbReference>
<evidence type="ECO:0000259" key="1">
    <source>
        <dbReference type="Pfam" id="PF03205"/>
    </source>
</evidence>
<dbReference type="OrthoDB" id="9786803at2"/>
<dbReference type="GO" id="GO:0006777">
    <property type="term" value="P:Mo-molybdopterin cofactor biosynthetic process"/>
    <property type="evidence" value="ECO:0007669"/>
    <property type="project" value="InterPro"/>
</dbReference>
<dbReference type="GO" id="GO:0005525">
    <property type="term" value="F:GTP binding"/>
    <property type="evidence" value="ECO:0007669"/>
    <property type="project" value="InterPro"/>
</dbReference>
<accession>A0A366XVD0</accession>
<evidence type="ECO:0000313" key="3">
    <source>
        <dbReference type="Proteomes" id="UP000253314"/>
    </source>
</evidence>
<protein>
    <submittedName>
        <fullName evidence="2">Molybdopterin-guanine dinucleotide biosynthesis protein B</fullName>
    </submittedName>
</protein>
<dbReference type="NCBIfam" id="TIGR00176">
    <property type="entry name" value="mobB"/>
    <property type="match status" value="1"/>
</dbReference>
<keyword evidence="3" id="KW-1185">Reference proteome</keyword>
<name>A0A366XVD0_9BACI</name>
<evidence type="ECO:0000313" key="2">
    <source>
        <dbReference type="EMBL" id="RBW69528.1"/>
    </source>
</evidence>
<dbReference type="PANTHER" id="PTHR40072:SF1">
    <property type="entry name" value="MOLYBDOPTERIN-GUANINE DINUCLEOTIDE BIOSYNTHESIS ADAPTER PROTEIN"/>
    <property type="match status" value="1"/>
</dbReference>
<comment type="caution">
    <text evidence="2">The sequence shown here is derived from an EMBL/GenBank/DDBJ whole genome shotgun (WGS) entry which is preliminary data.</text>
</comment>
<dbReference type="Proteomes" id="UP000253314">
    <property type="component" value="Unassembled WGS sequence"/>
</dbReference>
<dbReference type="InterPro" id="IPR027417">
    <property type="entry name" value="P-loop_NTPase"/>
</dbReference>
<reference evidence="2 3" key="1">
    <citation type="submission" date="2018-07" db="EMBL/GenBank/DDBJ databases">
        <title>Lottiidibacillus patelloidae gen. nov., sp. nov., isolated from the intestinal tract of a marine limpet and the reclassification of B. taeanensis BH030017T, B. algicola KMM 3737T and B. hwajinpoensis SW-72T as genus Lottiidibacillus.</title>
        <authorList>
            <person name="Liu R."/>
            <person name="Huang Z."/>
        </authorList>
    </citation>
    <scope>NUCLEOTIDE SEQUENCE [LARGE SCALE GENOMIC DNA]</scope>
    <source>
        <strain evidence="2 3">BH030017</strain>
    </source>
</reference>
<dbReference type="InterPro" id="IPR052539">
    <property type="entry name" value="MGD_biosynthesis_adapter"/>
</dbReference>
<dbReference type="SUPFAM" id="SSF52540">
    <property type="entry name" value="P-loop containing nucleoside triphosphate hydrolases"/>
    <property type="match status" value="1"/>
</dbReference>
<feature type="domain" description="Molybdopterin-guanine dinucleotide biosynthesis protein B (MobB)" evidence="1">
    <location>
        <begin position="9"/>
        <end position="141"/>
    </location>
</feature>
<gene>
    <name evidence="2" type="primary">mobB</name>
    <name evidence="2" type="ORF">DS031_11445</name>
</gene>
<organism evidence="2 3">
    <name type="scientific">Bacillus taeanensis</name>
    <dbReference type="NCBI Taxonomy" id="273032"/>
    <lineage>
        <taxon>Bacteria</taxon>
        <taxon>Bacillati</taxon>
        <taxon>Bacillota</taxon>
        <taxon>Bacilli</taxon>
        <taxon>Bacillales</taxon>
        <taxon>Bacillaceae</taxon>
        <taxon>Bacillus</taxon>
    </lineage>
</organism>
<proteinExistence type="predicted"/>